<protein>
    <submittedName>
        <fullName evidence="2">Polysaccharide biosynthesis protein</fullName>
    </submittedName>
</protein>
<feature type="domain" description="ABM" evidence="1">
    <location>
        <begin position="3"/>
        <end position="96"/>
    </location>
</feature>
<dbReference type="AlphaFoldDB" id="A0A433RPN4"/>
<evidence type="ECO:0000313" key="3">
    <source>
        <dbReference type="Proteomes" id="UP000288623"/>
    </source>
</evidence>
<name>A0A433RPN4_9BACL</name>
<dbReference type="Pfam" id="PF03992">
    <property type="entry name" value="ABM"/>
    <property type="match status" value="1"/>
</dbReference>
<accession>A0A433RPN4</accession>
<dbReference type="PANTHER" id="PTHR34474">
    <property type="entry name" value="SIGNAL TRANSDUCTION PROTEIN TRAP"/>
    <property type="match status" value="1"/>
</dbReference>
<sequence length="109" mass="12409">MPVKLVNTIRTKKGFGEAVAQRFATPKSVASAQGFIRMEVLINEKNHDYDEVKICTNWDTKSDFNAWFTSEEAVNTHKRVAKEEDSPMLGNDVSIYEVKYEHYPAVPAK</sequence>
<comment type="caution">
    <text evidence="2">The sequence shown here is derived from an EMBL/GenBank/DDBJ whole genome shotgun (WGS) entry which is preliminary data.</text>
</comment>
<evidence type="ECO:0000259" key="1">
    <source>
        <dbReference type="PROSITE" id="PS51725"/>
    </source>
</evidence>
<keyword evidence="3" id="KW-1185">Reference proteome</keyword>
<dbReference type="EMBL" id="JTFC01000044">
    <property type="protein sequence ID" value="RUS51930.1"/>
    <property type="molecule type" value="Genomic_DNA"/>
</dbReference>
<proteinExistence type="predicted"/>
<dbReference type="OrthoDB" id="1645001at2"/>
<dbReference type="InterPro" id="IPR050404">
    <property type="entry name" value="Heme-degrading_MO"/>
</dbReference>
<dbReference type="Proteomes" id="UP000288623">
    <property type="component" value="Unassembled WGS sequence"/>
</dbReference>
<reference evidence="2 3" key="1">
    <citation type="submission" date="2014-11" db="EMBL/GenBank/DDBJ databases">
        <title>Genome sequence and analysis of novel Kurthia sp.</title>
        <authorList>
            <person name="Lawson J.N."/>
            <person name="Gonzalez J.E."/>
            <person name="Rinauldi L."/>
            <person name="Xuan Z."/>
            <person name="Firman A."/>
            <person name="Shaddox L."/>
            <person name="Trudeau A."/>
            <person name="Shah S."/>
            <person name="Reiman D."/>
        </authorList>
    </citation>
    <scope>NUCLEOTIDE SEQUENCE [LARGE SCALE GENOMIC DNA]</scope>
    <source>
        <strain evidence="2 3">3B1D</strain>
    </source>
</reference>
<organism evidence="2 3">
    <name type="scientific">Candidatus Kurthia intestinigallinarum</name>
    <dbReference type="NCBI Taxonomy" id="1562256"/>
    <lineage>
        <taxon>Bacteria</taxon>
        <taxon>Bacillati</taxon>
        <taxon>Bacillota</taxon>
        <taxon>Bacilli</taxon>
        <taxon>Bacillales</taxon>
        <taxon>Caryophanaceae</taxon>
        <taxon>Kurthia</taxon>
    </lineage>
</organism>
<dbReference type="InterPro" id="IPR011008">
    <property type="entry name" value="Dimeric_a/b-barrel"/>
</dbReference>
<evidence type="ECO:0000313" key="2">
    <source>
        <dbReference type="EMBL" id="RUS51930.1"/>
    </source>
</evidence>
<gene>
    <name evidence="2" type="ORF">QI30_18205</name>
</gene>
<dbReference type="PROSITE" id="PS51725">
    <property type="entry name" value="ABM"/>
    <property type="match status" value="1"/>
</dbReference>
<dbReference type="RefSeq" id="WP_126992018.1">
    <property type="nucleotide sequence ID" value="NZ_JTFC01000044.1"/>
</dbReference>
<dbReference type="PANTHER" id="PTHR34474:SF4">
    <property type="entry name" value="HEME OXYGENASE (STAPHYLOBILIN-PRODUCING) 1"/>
    <property type="match status" value="1"/>
</dbReference>
<dbReference type="Gene3D" id="3.30.70.100">
    <property type="match status" value="1"/>
</dbReference>
<dbReference type="SUPFAM" id="SSF54909">
    <property type="entry name" value="Dimeric alpha+beta barrel"/>
    <property type="match status" value="1"/>
</dbReference>
<dbReference type="InterPro" id="IPR007138">
    <property type="entry name" value="ABM_dom"/>
</dbReference>